<protein>
    <submittedName>
        <fullName evidence="1">Uncharacterized protein</fullName>
    </submittedName>
</protein>
<accession>A0AAW0A459</accession>
<feature type="non-terminal residue" evidence="1">
    <location>
        <position position="1"/>
    </location>
</feature>
<dbReference type="Proteomes" id="UP001362999">
    <property type="component" value="Unassembled WGS sequence"/>
</dbReference>
<sequence>IPELLDYTIGFLEACTSALLQCALVARSWVNPAQNVALPRSTSHKRKNFEQQIHTTELSQHLSLLSPPSRSCGRTRYHPRRTIPSQYRRNQSRLRSRLQVHTNLRTVKLDLQCPIKIRRQLRLAPLVSHQMLRRLDLIMLSDWTIRHIELSFCMLDAELRGLQLENRRIPACGAITSLQLSPWRNGPFTTLSKVDLPSLVYPFEISQLKALSIRPGYGMTVGWDSSVSIDSIKILDIELLMAIGPSSLELSIFRNLQILRIHVGSFSPAVVSTLQTVSQSQPPIHTIVISTGQDLATITSSLLEELDSVLASLPVASLELEQTN</sequence>
<gene>
    <name evidence="1" type="ORF">R3P38DRAFT_2561107</name>
</gene>
<name>A0AAW0A459_9AGAR</name>
<dbReference type="EMBL" id="JAWWNJ010000088">
    <property type="protein sequence ID" value="KAK7000601.1"/>
    <property type="molecule type" value="Genomic_DNA"/>
</dbReference>
<comment type="caution">
    <text evidence="1">The sequence shown here is derived from an EMBL/GenBank/DDBJ whole genome shotgun (WGS) entry which is preliminary data.</text>
</comment>
<evidence type="ECO:0000313" key="2">
    <source>
        <dbReference type="Proteomes" id="UP001362999"/>
    </source>
</evidence>
<evidence type="ECO:0000313" key="1">
    <source>
        <dbReference type="EMBL" id="KAK7000601.1"/>
    </source>
</evidence>
<reference evidence="1 2" key="1">
    <citation type="journal article" date="2024" name="J Genomics">
        <title>Draft genome sequencing and assembly of Favolaschia claudopus CIRM-BRFM 2984 isolated from oak limbs.</title>
        <authorList>
            <person name="Navarro D."/>
            <person name="Drula E."/>
            <person name="Chaduli D."/>
            <person name="Cazenave R."/>
            <person name="Ahrendt S."/>
            <person name="Wang J."/>
            <person name="Lipzen A."/>
            <person name="Daum C."/>
            <person name="Barry K."/>
            <person name="Grigoriev I.V."/>
            <person name="Favel A."/>
            <person name="Rosso M.N."/>
            <person name="Martin F."/>
        </authorList>
    </citation>
    <scope>NUCLEOTIDE SEQUENCE [LARGE SCALE GENOMIC DNA]</scope>
    <source>
        <strain evidence="1 2">CIRM-BRFM 2984</strain>
    </source>
</reference>
<keyword evidence="2" id="KW-1185">Reference proteome</keyword>
<dbReference type="AlphaFoldDB" id="A0AAW0A459"/>
<organism evidence="1 2">
    <name type="scientific">Favolaschia claudopus</name>
    <dbReference type="NCBI Taxonomy" id="2862362"/>
    <lineage>
        <taxon>Eukaryota</taxon>
        <taxon>Fungi</taxon>
        <taxon>Dikarya</taxon>
        <taxon>Basidiomycota</taxon>
        <taxon>Agaricomycotina</taxon>
        <taxon>Agaricomycetes</taxon>
        <taxon>Agaricomycetidae</taxon>
        <taxon>Agaricales</taxon>
        <taxon>Marasmiineae</taxon>
        <taxon>Mycenaceae</taxon>
        <taxon>Favolaschia</taxon>
    </lineage>
</organism>
<proteinExistence type="predicted"/>